<reference evidence="2 3" key="1">
    <citation type="submission" date="2017-11" db="EMBL/GenBank/DDBJ databases">
        <title>A major lineage of nontailed dsDNA viruses as unrecognized killers of marine bacteria.</title>
        <authorList>
            <person name="Kauffman K.M."/>
            <person name="Hussain F.A."/>
            <person name="Yang J."/>
            <person name="Arevalo P."/>
            <person name="Brown J.M."/>
            <person name="Chang W.K."/>
            <person name="VanInsberghe D."/>
            <person name="Elsherbini J."/>
            <person name="Cutler M.B."/>
            <person name="Kelly L."/>
            <person name="Polz M.F."/>
        </authorList>
    </citation>
    <scope>NUCLEOTIDE SEQUENCE [LARGE SCALE GENOMIC DNA]</scope>
</reference>
<dbReference type="EMBL" id="MG592603">
    <property type="protein sequence ID" value="AUR97281.1"/>
    <property type="molecule type" value="Genomic_DNA"/>
</dbReference>
<accession>A0A2I7RUN8</accession>
<evidence type="ECO:0008006" key="4">
    <source>
        <dbReference type="Google" id="ProtNLM"/>
    </source>
</evidence>
<feature type="region of interest" description="Disordered" evidence="1">
    <location>
        <begin position="1"/>
        <end position="98"/>
    </location>
</feature>
<gene>
    <name evidence="2" type="ORF">NVP1238A_32</name>
</gene>
<protein>
    <recommendedName>
        <fullName evidence="4">Coil containing protein</fullName>
    </recommendedName>
</protein>
<feature type="compositionally biased region" description="Acidic residues" evidence="1">
    <location>
        <begin position="43"/>
        <end position="89"/>
    </location>
</feature>
<proteinExistence type="predicted"/>
<feature type="region of interest" description="Disordered" evidence="1">
    <location>
        <begin position="300"/>
        <end position="339"/>
    </location>
</feature>
<organism evidence="2 3">
    <name type="scientific">Vibrio phage 1.238.A._10N.261.52.F10</name>
    <dbReference type="NCBI Taxonomy" id="1881231"/>
    <lineage>
        <taxon>Viruses</taxon>
        <taxon>Duplodnaviria</taxon>
        <taxon>Heunggongvirae</taxon>
        <taxon>Uroviricota</taxon>
        <taxon>Caudoviricetes</taxon>
        <taxon>Schitoviridae</taxon>
        <taxon>Pariacacavirus</taxon>
        <taxon>Pariacacavirus 1238A</taxon>
    </lineage>
</organism>
<dbReference type="Proteomes" id="UP000269348">
    <property type="component" value="Segment"/>
</dbReference>
<keyword evidence="3" id="KW-1185">Reference proteome</keyword>
<sequence length="358" mass="39669">MSDVLNMSDEAFLEMGENYETTEEASGSTEELQEEATSPTGEEVLEESSEPEHTEPEEDETETEGTPETEEVDDEESEAPESDEADQDVSDTNPSGSDELARVLQPFKANGKEIQVQNVDEAITLMQMGANFTKKMQALQPNLKMLKTLEKEGLLDEGKLNYLIDLSHKDPKAIAKLVKDAELDPLDINTDEVEGYTPNNHQVSQQAMQVEEVLEAISSTPTYAKCIDLVGNQWDASSQEELTKNPQQIAAINEQMQLGIFDKINAEVERARMFGGLSGKSDFEAYKFVGARLMQEGRLAPEQPKPVATTKVKPQDTARAKKRKAVATPKPTRTAKKQEVNPLAMSDEDFLKINNLNV</sequence>
<evidence type="ECO:0000313" key="2">
    <source>
        <dbReference type="EMBL" id="AUR97281.1"/>
    </source>
</evidence>
<name>A0A2I7RUN8_9CAUD</name>
<evidence type="ECO:0000256" key="1">
    <source>
        <dbReference type="SAM" id="MobiDB-lite"/>
    </source>
</evidence>
<evidence type="ECO:0000313" key="3">
    <source>
        <dbReference type="Proteomes" id="UP000269348"/>
    </source>
</evidence>